<name>A0A5D2B3V6_GOSDA</name>
<dbReference type="Proteomes" id="UP000323506">
    <property type="component" value="Chromosome D10"/>
</dbReference>
<accession>A0A5D2B3V6</accession>
<gene>
    <name evidence="2" type="ORF">ES288_D10G201500v1</name>
</gene>
<evidence type="ECO:0000256" key="1">
    <source>
        <dbReference type="SAM" id="MobiDB-lite"/>
    </source>
</evidence>
<dbReference type="EMBL" id="CM017710">
    <property type="protein sequence ID" value="TYG50753.1"/>
    <property type="molecule type" value="Genomic_DNA"/>
</dbReference>
<keyword evidence="3" id="KW-1185">Reference proteome</keyword>
<reference evidence="2 3" key="1">
    <citation type="submission" date="2019-06" db="EMBL/GenBank/DDBJ databases">
        <title>WGS assembly of Gossypium darwinii.</title>
        <authorList>
            <person name="Chen Z.J."/>
            <person name="Sreedasyam A."/>
            <person name="Ando A."/>
            <person name="Song Q."/>
            <person name="De L."/>
            <person name="Hulse-Kemp A."/>
            <person name="Ding M."/>
            <person name="Ye W."/>
            <person name="Kirkbride R."/>
            <person name="Jenkins J."/>
            <person name="Plott C."/>
            <person name="Lovell J."/>
            <person name="Lin Y.-M."/>
            <person name="Vaughn R."/>
            <person name="Liu B."/>
            <person name="Li W."/>
            <person name="Simpson S."/>
            <person name="Scheffler B."/>
            <person name="Saski C."/>
            <person name="Grover C."/>
            <person name="Hu G."/>
            <person name="Conover J."/>
            <person name="Carlson J."/>
            <person name="Shu S."/>
            <person name="Boston L."/>
            <person name="Williams M."/>
            <person name="Peterson D."/>
            <person name="Mcgee K."/>
            <person name="Jones D."/>
            <person name="Wendel J."/>
            <person name="Stelly D."/>
            <person name="Grimwood J."/>
            <person name="Schmutz J."/>
        </authorList>
    </citation>
    <scope>NUCLEOTIDE SEQUENCE [LARGE SCALE GENOMIC DNA]</scope>
    <source>
        <strain evidence="2">1808015.09</strain>
    </source>
</reference>
<dbReference type="AlphaFoldDB" id="A0A5D2B3V6"/>
<feature type="region of interest" description="Disordered" evidence="1">
    <location>
        <begin position="1"/>
        <end position="24"/>
    </location>
</feature>
<protein>
    <submittedName>
        <fullName evidence="2">Uncharacterized protein</fullName>
    </submittedName>
</protein>
<organism evidence="2 3">
    <name type="scientific">Gossypium darwinii</name>
    <name type="common">Darwin's cotton</name>
    <name type="synonym">Gossypium barbadense var. darwinii</name>
    <dbReference type="NCBI Taxonomy" id="34276"/>
    <lineage>
        <taxon>Eukaryota</taxon>
        <taxon>Viridiplantae</taxon>
        <taxon>Streptophyta</taxon>
        <taxon>Embryophyta</taxon>
        <taxon>Tracheophyta</taxon>
        <taxon>Spermatophyta</taxon>
        <taxon>Magnoliopsida</taxon>
        <taxon>eudicotyledons</taxon>
        <taxon>Gunneridae</taxon>
        <taxon>Pentapetalae</taxon>
        <taxon>rosids</taxon>
        <taxon>malvids</taxon>
        <taxon>Malvales</taxon>
        <taxon>Malvaceae</taxon>
        <taxon>Malvoideae</taxon>
        <taxon>Gossypium</taxon>
    </lineage>
</organism>
<evidence type="ECO:0000313" key="2">
    <source>
        <dbReference type="EMBL" id="TYG50753.1"/>
    </source>
</evidence>
<proteinExistence type="predicted"/>
<sequence>MATTAAPPWPPVSNPVWRPSVLSSNAERKDPLPRLLIRFRRRRGLRQHGRGAPRWCQSMRMRR</sequence>
<evidence type="ECO:0000313" key="3">
    <source>
        <dbReference type="Proteomes" id="UP000323506"/>
    </source>
</evidence>